<feature type="DNA-binding region" description="H-T-H motif" evidence="4">
    <location>
        <begin position="55"/>
        <end position="74"/>
    </location>
</feature>
<dbReference type="KEGG" id="azc:AZC_1061"/>
<evidence type="ECO:0000256" key="2">
    <source>
        <dbReference type="ARBA" id="ARBA00023125"/>
    </source>
</evidence>
<evidence type="ECO:0000313" key="6">
    <source>
        <dbReference type="EMBL" id="BAF87059.1"/>
    </source>
</evidence>
<evidence type="ECO:0000256" key="4">
    <source>
        <dbReference type="PROSITE-ProRule" id="PRU00335"/>
    </source>
</evidence>
<dbReference type="SUPFAM" id="SSF48498">
    <property type="entry name" value="Tetracyclin repressor-like, C-terminal domain"/>
    <property type="match status" value="1"/>
</dbReference>
<dbReference type="Gene3D" id="1.10.357.10">
    <property type="entry name" value="Tetracycline Repressor, domain 2"/>
    <property type="match status" value="1"/>
</dbReference>
<name>A8HQT4_AZOC5</name>
<dbReference type="InterPro" id="IPR036271">
    <property type="entry name" value="Tet_transcr_reg_TetR-rel_C_sf"/>
</dbReference>
<dbReference type="Pfam" id="PF00440">
    <property type="entry name" value="TetR_N"/>
    <property type="match status" value="1"/>
</dbReference>
<keyword evidence="1" id="KW-0805">Transcription regulation</keyword>
<sequence>MSRHAPVAPMAVCAMHGCMTERTPPRRGYHHGNLKDALLDAARDLVATEGPAGVTLAEASRRAGVSPAAPYRHFKDRDALMAALAERGFAQFADELAQAFGDGAPDPASAFLRVGDAYLAFARREPGLYGAMFTVCPPGRETAQGGRAFALLAASAGQAAGVERLPQGAILSIWALAHGAATLAASGHLDEAEAHAALVAGVSGILKGARSD</sequence>
<evidence type="ECO:0000256" key="3">
    <source>
        <dbReference type="ARBA" id="ARBA00023163"/>
    </source>
</evidence>
<protein>
    <submittedName>
        <fullName evidence="6">Transcriptional regulator</fullName>
    </submittedName>
</protein>
<dbReference type="EMBL" id="AP009384">
    <property type="protein sequence ID" value="BAF87059.1"/>
    <property type="molecule type" value="Genomic_DNA"/>
</dbReference>
<proteinExistence type="predicted"/>
<reference evidence="6 7" key="6">
    <citation type="journal article" date="2011" name="Appl. Environ. Microbiol.">
        <title>Involvement of the azorhizobial chromosome partition gene (parA) in the onset of bacteroid differentiation during Sesbania rostrata stem nodule development.</title>
        <authorList>
            <person name="Liu CT."/>
            <person name="Lee KB."/>
            <person name="Wang YS."/>
            <person name="Peng MH."/>
            <person name="Lee KT."/>
            <person name="Suzuki S."/>
            <person name="Suzuki T."/>
            <person name="Oyaizu H."/>
        </authorList>
    </citation>
    <scope>NUCLEOTIDE SEQUENCE [LARGE SCALE GENOMIC DNA]</scope>
    <source>
        <strain evidence="7">ATCC 43989 / DSM 5975 / JCM 20966 / LMG 6465 / NBRC 14845 / NCIMB 13405 / ORS 571</strain>
    </source>
</reference>
<dbReference type="InterPro" id="IPR050109">
    <property type="entry name" value="HTH-type_TetR-like_transc_reg"/>
</dbReference>
<feature type="domain" description="HTH tetR-type" evidence="5">
    <location>
        <begin position="32"/>
        <end position="92"/>
    </location>
</feature>
<evidence type="ECO:0000259" key="5">
    <source>
        <dbReference type="PROSITE" id="PS50977"/>
    </source>
</evidence>
<dbReference type="GO" id="GO:0000976">
    <property type="term" value="F:transcription cis-regulatory region binding"/>
    <property type="evidence" value="ECO:0007669"/>
    <property type="project" value="TreeGrafter"/>
</dbReference>
<keyword evidence="3" id="KW-0804">Transcription</keyword>
<reference evidence="6 7" key="4">
    <citation type="journal article" date="2009" name="Appl. Environ. Microbiol.">
        <title>Comparative genome-wide transcriptional profiling of Azorhizobium caulinodans ORS571 grown under free-living and symbiotic conditions.</title>
        <authorList>
            <person name="Tsukada S."/>
            <person name="Aono T."/>
            <person name="Akiba N."/>
            <person name="Lee KB."/>
            <person name="Liu CT."/>
            <person name="Toyazaki H."/>
            <person name="Oyaizu H."/>
        </authorList>
    </citation>
    <scope>NUCLEOTIDE SEQUENCE [LARGE SCALE GENOMIC DNA]</scope>
    <source>
        <strain evidence="7">ATCC 43989 / DSM 5975 / JCM 20966 / LMG 6465 / NBRC 14845 / NCIMB 13405 / ORS 571</strain>
    </source>
</reference>
<reference evidence="6 7" key="5">
    <citation type="journal article" date="2010" name="Appl. Environ. Microbiol.">
        <title>phrR-like gene praR of Azorhizobium caulinodans ORS571 is essential for symbiosis with Sesbania rostrata and is involved in expression of reb genes.</title>
        <authorList>
            <person name="Akiba N."/>
            <person name="Aono T."/>
            <person name="Toyazaki H."/>
            <person name="Sato S."/>
            <person name="Oyaizu H."/>
        </authorList>
    </citation>
    <scope>NUCLEOTIDE SEQUENCE [LARGE SCALE GENOMIC DNA]</scope>
    <source>
        <strain evidence="7">ATCC 43989 / DSM 5975 / JCM 20966 / LMG 6465 / NBRC 14845 / NCIMB 13405 / ORS 571</strain>
    </source>
</reference>
<dbReference type="PANTHER" id="PTHR30055:SF220">
    <property type="entry name" value="TETR-FAMILY REGULATORY PROTEIN"/>
    <property type="match status" value="1"/>
</dbReference>
<dbReference type="STRING" id="438753.AZC_1061"/>
<reference evidence="6 7" key="3">
    <citation type="journal article" date="2008" name="BMC Genomics">
        <title>The genome of the versatile nitrogen fixer Azorhizobium caulinodans ORS571.</title>
        <authorList>
            <person name="Lee KB."/>
            <person name="Backer P.D."/>
            <person name="Aono T."/>
            <person name="Liu CT."/>
            <person name="Suzuki S."/>
            <person name="Suzuki T."/>
            <person name="Kaneko T."/>
            <person name="Yamada M."/>
            <person name="Tabata S."/>
            <person name="Kupfer D.M."/>
            <person name="Najar F.Z."/>
            <person name="Wiley G.B."/>
            <person name="Roe B."/>
            <person name="Binnewies T.T."/>
            <person name="Ussery D.W."/>
            <person name="D'Haeze W."/>
            <person name="Herder J.D."/>
            <person name="Gevers D."/>
            <person name="Vereecke D."/>
            <person name="Holsters M."/>
            <person name="Oyaizu H."/>
        </authorList>
    </citation>
    <scope>NUCLEOTIDE SEQUENCE [LARGE SCALE GENOMIC DNA]</scope>
    <source>
        <strain evidence="7">ATCC 43989 / DSM 5975 / JCM 20966 / LMG 6465 / NBRC 14845 / NCIMB 13405 / ORS 571</strain>
    </source>
</reference>
<organism evidence="6 7">
    <name type="scientific">Azorhizobium caulinodans (strain ATCC 43989 / DSM 5975 / JCM 20966 / LMG 6465 / NBRC 14845 / NCIMB 13405 / ORS 571)</name>
    <dbReference type="NCBI Taxonomy" id="438753"/>
    <lineage>
        <taxon>Bacteria</taxon>
        <taxon>Pseudomonadati</taxon>
        <taxon>Pseudomonadota</taxon>
        <taxon>Alphaproteobacteria</taxon>
        <taxon>Hyphomicrobiales</taxon>
        <taxon>Xanthobacteraceae</taxon>
        <taxon>Azorhizobium</taxon>
    </lineage>
</organism>
<dbReference type="SUPFAM" id="SSF46689">
    <property type="entry name" value="Homeodomain-like"/>
    <property type="match status" value="1"/>
</dbReference>
<dbReference type="Pfam" id="PF13305">
    <property type="entry name" value="TetR_C_33"/>
    <property type="match status" value="1"/>
</dbReference>
<dbReference type="InterPro" id="IPR001647">
    <property type="entry name" value="HTH_TetR"/>
</dbReference>
<dbReference type="PRINTS" id="PR00455">
    <property type="entry name" value="HTHTETR"/>
</dbReference>
<dbReference type="GO" id="GO:0003700">
    <property type="term" value="F:DNA-binding transcription factor activity"/>
    <property type="evidence" value="ECO:0007669"/>
    <property type="project" value="TreeGrafter"/>
</dbReference>
<reference evidence="6 7" key="1">
    <citation type="journal article" date="2007" name="Appl. Environ. Microbiol.">
        <title>Rhizobial factors required for stem nodule maturation and maintenance in Sesbania rostrata-Azorhizobium caulinodans ORS571 symbiosis.</title>
        <authorList>
            <person name="Suzuki S."/>
            <person name="Aono T."/>
            <person name="Lee KB."/>
            <person name="Suzuki T."/>
            <person name="Liu CT."/>
            <person name="Miwa H."/>
            <person name="Wakao S."/>
            <person name="Iki T."/>
            <person name="Oyaizu H."/>
        </authorList>
    </citation>
    <scope>NUCLEOTIDE SEQUENCE [LARGE SCALE GENOMIC DNA]</scope>
    <source>
        <strain evidence="7">ATCC 43989 / DSM 5975 / JCM 20966 / LMG 6465 / NBRC 14845 / NCIMB 13405 / ORS 571</strain>
    </source>
</reference>
<dbReference type="eggNOG" id="COG1309">
    <property type="taxonomic scope" value="Bacteria"/>
</dbReference>
<dbReference type="PANTHER" id="PTHR30055">
    <property type="entry name" value="HTH-TYPE TRANSCRIPTIONAL REGULATOR RUTR"/>
    <property type="match status" value="1"/>
</dbReference>
<keyword evidence="2 4" id="KW-0238">DNA-binding</keyword>
<dbReference type="InterPro" id="IPR025996">
    <property type="entry name" value="MT1864/Rv1816-like_C"/>
</dbReference>
<accession>A8HQT4</accession>
<dbReference type="InterPro" id="IPR009057">
    <property type="entry name" value="Homeodomain-like_sf"/>
</dbReference>
<dbReference type="AlphaFoldDB" id="A8HQT4"/>
<dbReference type="HOGENOM" id="CLU_069356_40_0_5"/>
<reference evidence="7" key="2">
    <citation type="submission" date="2007-04" db="EMBL/GenBank/DDBJ databases">
        <title>Complete genome sequence of the nitrogen-fixing bacterium Azorhizobium caulinodans ORS571.</title>
        <authorList>
            <person name="Lee K.B."/>
            <person name="Backer P.D."/>
            <person name="Aono T."/>
            <person name="Liu C.T."/>
            <person name="Suzuki S."/>
            <person name="Suzuki T."/>
            <person name="Kaneko T."/>
            <person name="Yamada M."/>
            <person name="Tabata S."/>
            <person name="Kupfer D.M."/>
            <person name="Najar F.Z."/>
            <person name="Wiley G.B."/>
            <person name="Roe B."/>
            <person name="Binnewies T."/>
            <person name="Ussery D."/>
            <person name="Vereecke D."/>
            <person name="Gevers D."/>
            <person name="Holsters M."/>
            <person name="Oyaizu H."/>
        </authorList>
    </citation>
    <scope>NUCLEOTIDE SEQUENCE [LARGE SCALE GENOMIC DNA]</scope>
    <source>
        <strain evidence="7">ATCC 43989 / DSM 5975 / JCM 20966 / LMG 6465 / NBRC 14845 / NCIMB 13405 / ORS 571</strain>
    </source>
</reference>
<gene>
    <name evidence="6" type="primary">tetR</name>
    <name evidence="6" type="ordered locus">AZC_1061</name>
</gene>
<keyword evidence="7" id="KW-1185">Reference proteome</keyword>
<evidence type="ECO:0000256" key="1">
    <source>
        <dbReference type="ARBA" id="ARBA00023015"/>
    </source>
</evidence>
<evidence type="ECO:0000313" key="7">
    <source>
        <dbReference type="Proteomes" id="UP000000270"/>
    </source>
</evidence>
<dbReference type="PROSITE" id="PS50977">
    <property type="entry name" value="HTH_TETR_2"/>
    <property type="match status" value="1"/>
</dbReference>
<dbReference type="Proteomes" id="UP000000270">
    <property type="component" value="Chromosome"/>
</dbReference>